<reference evidence="1 2" key="1">
    <citation type="submission" date="2020-08" db="EMBL/GenBank/DDBJ databases">
        <title>Sequencing the genomes of 1000 actinobacteria strains.</title>
        <authorList>
            <person name="Klenk H.-P."/>
        </authorList>
    </citation>
    <scope>NUCLEOTIDE SEQUENCE [LARGE SCALE GENOMIC DNA]</scope>
    <source>
        <strain evidence="1 2">DSM 16678</strain>
    </source>
</reference>
<dbReference type="EMBL" id="JACIBU010000001">
    <property type="protein sequence ID" value="MBB3674959.1"/>
    <property type="molecule type" value="Genomic_DNA"/>
</dbReference>
<name>A0A839XWL2_9ACTN</name>
<evidence type="ECO:0000313" key="2">
    <source>
        <dbReference type="Proteomes" id="UP000580718"/>
    </source>
</evidence>
<evidence type="ECO:0000313" key="1">
    <source>
        <dbReference type="EMBL" id="MBB3674959.1"/>
    </source>
</evidence>
<organism evidence="1 2">
    <name type="scientific">Modestobacter versicolor</name>
    <dbReference type="NCBI Taxonomy" id="429133"/>
    <lineage>
        <taxon>Bacteria</taxon>
        <taxon>Bacillati</taxon>
        <taxon>Actinomycetota</taxon>
        <taxon>Actinomycetes</taxon>
        <taxon>Geodermatophilales</taxon>
        <taxon>Geodermatophilaceae</taxon>
        <taxon>Modestobacter</taxon>
    </lineage>
</organism>
<proteinExistence type="predicted"/>
<evidence type="ECO:0008006" key="3">
    <source>
        <dbReference type="Google" id="ProtNLM"/>
    </source>
</evidence>
<dbReference type="Proteomes" id="UP000580718">
    <property type="component" value="Unassembled WGS sequence"/>
</dbReference>
<dbReference type="AlphaFoldDB" id="A0A839XWL2"/>
<sequence>MTDTGGPLVALCVGHRCAALRRLAGTADGVDRVAEAVRSTSGAVLVTAGCLGGCDRAALAALARRAPGTGQPGPAVWLSEVQTPERTAGLVAWVTAGGPGVGGAGAGPLPASLRTAVTGVGPPVRVGPPR</sequence>
<accession>A0A839XWL2</accession>
<dbReference type="RefSeq" id="WP_183513490.1">
    <property type="nucleotide sequence ID" value="NZ_JACIBU010000001.1"/>
</dbReference>
<comment type="caution">
    <text evidence="1">The sequence shown here is derived from an EMBL/GenBank/DDBJ whole genome shotgun (WGS) entry which is preliminary data.</text>
</comment>
<gene>
    <name evidence="1" type="ORF">FHX36_000694</name>
</gene>
<protein>
    <recommendedName>
        <fullName evidence="3">(2Fe-2S) ferredoxin domain-containing protein</fullName>
    </recommendedName>
</protein>